<gene>
    <name evidence="3" type="ORF">J4573_18465</name>
</gene>
<evidence type="ECO:0000313" key="4">
    <source>
        <dbReference type="Proteomes" id="UP000669179"/>
    </source>
</evidence>
<name>A0A939T549_9ACTN</name>
<evidence type="ECO:0000259" key="2">
    <source>
        <dbReference type="Pfam" id="PF25906"/>
    </source>
</evidence>
<dbReference type="EMBL" id="JAGEOJ010000007">
    <property type="protein sequence ID" value="MBO2449094.1"/>
    <property type="molecule type" value="Genomic_DNA"/>
</dbReference>
<dbReference type="Gene3D" id="1.10.10.2840">
    <property type="entry name" value="PucR C-terminal helix-turn-helix domain"/>
    <property type="match status" value="1"/>
</dbReference>
<accession>A0A939T549</accession>
<feature type="domain" description="PucR-like N-terminal" evidence="2">
    <location>
        <begin position="7"/>
        <end position="170"/>
    </location>
</feature>
<comment type="caution">
    <text evidence="3">The sequence shown here is derived from an EMBL/GenBank/DDBJ whole genome shotgun (WGS) entry which is preliminary data.</text>
</comment>
<sequence>MNRPLADVPAELADPLRPHLEKVAAEMVREIKALVPEYARPTDSPYGQRMQWAVEQTVTHFVAAFGRTDMEWGTVTEIFEGIGSYEARKGRSLDGLQTAIRVSGQVACRRFIKSAQKEEWSLQTLGQITESLFVFLEKIAGAAARGFASAQERLATERERFRWRLRDLLVEDPPASHEAIVDLARSARWEPPRTMAVVAVRPPEDHGAPVLPPAVLADWHGPVPYLIVPDPEGPGRDGLIASLVRNCKAAVGPTVPMTRGALSLRWAARALSLVERGVLPAKEPVRCLDQLPTLVSAMSEELIDVALRGRLAPLMDLPPHRREPLARTLLTYMESRDNAVAAADRLLVHEQTVRYRIRRLEELLGDVLYDPEHRIELLLMLHTWVNFDQLSEASER</sequence>
<dbReference type="InterPro" id="IPR058663">
    <property type="entry name" value="PucR-like_N"/>
</dbReference>
<dbReference type="PANTHER" id="PTHR33744">
    <property type="entry name" value="CARBOHYDRATE DIACID REGULATOR"/>
    <property type="match status" value="1"/>
</dbReference>
<keyword evidence="4" id="KW-1185">Reference proteome</keyword>
<dbReference type="InterPro" id="IPR051448">
    <property type="entry name" value="CdaR-like_regulators"/>
</dbReference>
<organism evidence="3 4">
    <name type="scientific">Actinomadura barringtoniae</name>
    <dbReference type="NCBI Taxonomy" id="1427535"/>
    <lineage>
        <taxon>Bacteria</taxon>
        <taxon>Bacillati</taxon>
        <taxon>Actinomycetota</taxon>
        <taxon>Actinomycetes</taxon>
        <taxon>Streptosporangiales</taxon>
        <taxon>Thermomonosporaceae</taxon>
        <taxon>Actinomadura</taxon>
    </lineage>
</organism>
<dbReference type="InterPro" id="IPR025736">
    <property type="entry name" value="PucR_C-HTH_dom"/>
</dbReference>
<dbReference type="Pfam" id="PF25906">
    <property type="entry name" value="PucR-like_N"/>
    <property type="match status" value="1"/>
</dbReference>
<feature type="domain" description="PucR C-terminal helix-turn-helix" evidence="1">
    <location>
        <begin position="325"/>
        <end position="382"/>
    </location>
</feature>
<dbReference type="AlphaFoldDB" id="A0A939T549"/>
<dbReference type="Proteomes" id="UP000669179">
    <property type="component" value="Unassembled WGS sequence"/>
</dbReference>
<evidence type="ECO:0000259" key="1">
    <source>
        <dbReference type="Pfam" id="PF13556"/>
    </source>
</evidence>
<protein>
    <submittedName>
        <fullName evidence="3">Helix-turn-helix domain-containing protein</fullName>
    </submittedName>
</protein>
<evidence type="ECO:0000313" key="3">
    <source>
        <dbReference type="EMBL" id="MBO2449094.1"/>
    </source>
</evidence>
<dbReference type="InterPro" id="IPR042070">
    <property type="entry name" value="PucR_C-HTH_sf"/>
</dbReference>
<reference evidence="3" key="1">
    <citation type="submission" date="2021-03" db="EMBL/GenBank/DDBJ databases">
        <authorList>
            <person name="Kanchanasin P."/>
            <person name="Saeng-In P."/>
            <person name="Phongsopitanun W."/>
            <person name="Yuki M."/>
            <person name="Kudo T."/>
            <person name="Ohkuma M."/>
            <person name="Tanasupawat S."/>
        </authorList>
    </citation>
    <scope>NUCLEOTIDE SEQUENCE</scope>
    <source>
        <strain evidence="3">GKU 128</strain>
    </source>
</reference>
<dbReference type="PANTHER" id="PTHR33744:SF1">
    <property type="entry name" value="DNA-BINDING TRANSCRIPTIONAL ACTIVATOR ADER"/>
    <property type="match status" value="1"/>
</dbReference>
<dbReference type="Pfam" id="PF13556">
    <property type="entry name" value="HTH_30"/>
    <property type="match status" value="1"/>
</dbReference>
<proteinExistence type="predicted"/>